<evidence type="ECO:0000256" key="2">
    <source>
        <dbReference type="SAM" id="Phobius"/>
    </source>
</evidence>
<keyword evidence="2" id="KW-1133">Transmembrane helix</keyword>
<dbReference type="GO" id="GO:0015628">
    <property type="term" value="P:protein secretion by the type II secretion system"/>
    <property type="evidence" value="ECO:0007669"/>
    <property type="project" value="InterPro"/>
</dbReference>
<dbReference type="PRINTS" id="PR00813">
    <property type="entry name" value="BCTERIALGSPG"/>
</dbReference>
<dbReference type="PANTHER" id="PTHR30093:SF47">
    <property type="entry name" value="TYPE IV PILUS NON-CORE MINOR PILIN PILE"/>
    <property type="match status" value="1"/>
</dbReference>
<dbReference type="PROSITE" id="PS00409">
    <property type="entry name" value="PROKAR_NTER_METHYL"/>
    <property type="match status" value="1"/>
</dbReference>
<keyword evidence="4" id="KW-1185">Reference proteome</keyword>
<evidence type="ECO:0000313" key="4">
    <source>
        <dbReference type="Proteomes" id="UP000199035"/>
    </source>
</evidence>
<dbReference type="GO" id="GO:0015627">
    <property type="term" value="C:type II protein secretion system complex"/>
    <property type="evidence" value="ECO:0007669"/>
    <property type="project" value="InterPro"/>
</dbReference>
<dbReference type="InterPro" id="IPR000983">
    <property type="entry name" value="Bac_GSPG_pilin"/>
</dbReference>
<reference evidence="4" key="1">
    <citation type="submission" date="2016-10" db="EMBL/GenBank/DDBJ databases">
        <authorList>
            <person name="Varghese N."/>
            <person name="Submissions S."/>
        </authorList>
    </citation>
    <scope>NUCLEOTIDE SEQUENCE [LARGE SCALE GENOMIC DNA]</scope>
    <source>
        <strain evidence="4">ANC 5109</strain>
    </source>
</reference>
<dbReference type="InterPro" id="IPR045584">
    <property type="entry name" value="Pilin-like"/>
</dbReference>
<sequence>MKDIKGFTLIELMIVLAIVAVIAAIAYPSYQNYIKRTYRAETQSTMMEIAQKLQSYKLVNGDYGKNNSTSSYATNPLINPNIYGKTVSPQSGSARYNLIITSAPSSSWILTATPISTSGQNGDGVLTITDTGTQCWYKGKDDATGTCLSWIDK</sequence>
<evidence type="ECO:0000313" key="3">
    <source>
        <dbReference type="EMBL" id="SDY35974.1"/>
    </source>
</evidence>
<dbReference type="STRING" id="595670.SAMN05421643_10891"/>
<dbReference type="EMBL" id="FNPK01000008">
    <property type="protein sequence ID" value="SDY35974.1"/>
    <property type="molecule type" value="Genomic_DNA"/>
</dbReference>
<evidence type="ECO:0000256" key="1">
    <source>
        <dbReference type="ARBA" id="ARBA00022481"/>
    </source>
</evidence>
<dbReference type="Pfam" id="PF07963">
    <property type="entry name" value="N_methyl"/>
    <property type="match status" value="1"/>
</dbReference>
<dbReference type="GO" id="GO:0043683">
    <property type="term" value="P:type IV pilus assembly"/>
    <property type="evidence" value="ECO:0007669"/>
    <property type="project" value="InterPro"/>
</dbReference>
<dbReference type="PANTHER" id="PTHR30093">
    <property type="entry name" value="GENERAL SECRETION PATHWAY PROTEIN G"/>
    <property type="match status" value="1"/>
</dbReference>
<name>A0A1H3J9V7_9GAMM</name>
<dbReference type="SUPFAM" id="SSF54523">
    <property type="entry name" value="Pili subunits"/>
    <property type="match status" value="1"/>
</dbReference>
<keyword evidence="1" id="KW-0488">Methylation</keyword>
<dbReference type="Pfam" id="PF16732">
    <property type="entry name" value="ComP_DUS"/>
    <property type="match status" value="1"/>
</dbReference>
<dbReference type="RefSeq" id="WP_092689627.1">
    <property type="nucleotide sequence ID" value="NZ_FNPK01000008.1"/>
</dbReference>
<keyword evidence="2" id="KW-0812">Transmembrane</keyword>
<organism evidence="3 4">
    <name type="scientific">Acinetobacter kyonggiensis</name>
    <dbReference type="NCBI Taxonomy" id="595670"/>
    <lineage>
        <taxon>Bacteria</taxon>
        <taxon>Pseudomonadati</taxon>
        <taxon>Pseudomonadota</taxon>
        <taxon>Gammaproteobacteria</taxon>
        <taxon>Moraxellales</taxon>
        <taxon>Moraxellaceae</taxon>
        <taxon>Acinetobacter</taxon>
    </lineage>
</organism>
<protein>
    <submittedName>
        <fullName evidence="3">Type IV pilus assembly protein PilE</fullName>
    </submittedName>
</protein>
<dbReference type="InterPro" id="IPR031982">
    <property type="entry name" value="PilE-like"/>
</dbReference>
<keyword evidence="2" id="KW-0472">Membrane</keyword>
<gene>
    <name evidence="3" type="ORF">SAMN05421643_10891</name>
</gene>
<feature type="transmembrane region" description="Helical" evidence="2">
    <location>
        <begin position="6"/>
        <end position="27"/>
    </location>
</feature>
<dbReference type="InterPro" id="IPR012902">
    <property type="entry name" value="N_methyl_site"/>
</dbReference>
<dbReference type="AlphaFoldDB" id="A0A1H3J9V7"/>
<accession>A0A1H3J9V7</accession>
<dbReference type="NCBIfam" id="TIGR02532">
    <property type="entry name" value="IV_pilin_GFxxxE"/>
    <property type="match status" value="1"/>
</dbReference>
<dbReference type="Proteomes" id="UP000199035">
    <property type="component" value="Unassembled WGS sequence"/>
</dbReference>
<dbReference type="Gene3D" id="3.30.700.10">
    <property type="entry name" value="Glycoprotein, Type 4 Pilin"/>
    <property type="match status" value="1"/>
</dbReference>
<proteinExistence type="predicted"/>